<comment type="caution">
    <text evidence="5">The sequence shown here is derived from an EMBL/GenBank/DDBJ whole genome shotgun (WGS) entry which is preliminary data.</text>
</comment>
<sequence length="248" mass="28631">MDAARSHPWITGYKNPEPRHEESVVLSAIQGFANRQPATAEEEAYRHLLDGICMGRYQAGQRLKPEDIAQEIGMSRMPVREAFRRLAAEGLVNLRPNRGAIVSGLDIEEMREVFEMRSALESLAVKVAVGNLTERHLSTLERLLEDMDEYRDDSCEWVRRHRVFHEYLCSLSGRPRLMKQISALYSLIEPHMRLWLQHVDKPRSAREAHEAILDALRSRDASRAEMVLREHIEDTVPSLLNFLQSHEK</sequence>
<dbReference type="AlphaFoldDB" id="A0A4V2KAA2"/>
<keyword evidence="6" id="KW-1185">Reference proteome</keyword>
<dbReference type="OrthoDB" id="9799812at2"/>
<dbReference type="CDD" id="cd07377">
    <property type="entry name" value="WHTH_GntR"/>
    <property type="match status" value="1"/>
</dbReference>
<reference evidence="5 6" key="1">
    <citation type="submission" date="2018-06" db="EMBL/GenBank/DDBJ databases">
        <title>Three novel Pseudomonas species isolated from symptomatic oak.</title>
        <authorList>
            <person name="Bueno-Gonzalez V."/>
            <person name="Brady C."/>
        </authorList>
    </citation>
    <scope>NUCLEOTIDE SEQUENCE [LARGE SCALE GENOMIC DNA]</scope>
    <source>
        <strain evidence="5 6">P9A</strain>
    </source>
</reference>
<dbReference type="Gene3D" id="1.20.120.530">
    <property type="entry name" value="GntR ligand-binding domain-like"/>
    <property type="match status" value="1"/>
</dbReference>
<dbReference type="SUPFAM" id="SSF48008">
    <property type="entry name" value="GntR ligand-binding domain-like"/>
    <property type="match status" value="1"/>
</dbReference>
<dbReference type="PANTHER" id="PTHR43537:SF5">
    <property type="entry name" value="UXU OPERON TRANSCRIPTIONAL REGULATOR"/>
    <property type="match status" value="1"/>
</dbReference>
<evidence type="ECO:0000313" key="5">
    <source>
        <dbReference type="EMBL" id="TBU73049.1"/>
    </source>
</evidence>
<dbReference type="Proteomes" id="UP000292302">
    <property type="component" value="Unassembled WGS sequence"/>
</dbReference>
<keyword evidence="2" id="KW-0238">DNA-binding</keyword>
<dbReference type="PANTHER" id="PTHR43537">
    <property type="entry name" value="TRANSCRIPTIONAL REGULATOR, GNTR FAMILY"/>
    <property type="match status" value="1"/>
</dbReference>
<dbReference type="InterPro" id="IPR008920">
    <property type="entry name" value="TF_FadR/GntR_C"/>
</dbReference>
<dbReference type="Gene3D" id="1.10.10.10">
    <property type="entry name" value="Winged helix-like DNA-binding domain superfamily/Winged helix DNA-binding domain"/>
    <property type="match status" value="1"/>
</dbReference>
<dbReference type="InterPro" id="IPR000524">
    <property type="entry name" value="Tscrpt_reg_HTH_GntR"/>
</dbReference>
<protein>
    <submittedName>
        <fullName evidence="5">GntR family transcriptional regulator</fullName>
    </submittedName>
</protein>
<organism evidence="5 6">
    <name type="scientific">Phytopseudomonas daroniae</name>
    <dbReference type="NCBI Taxonomy" id="2487519"/>
    <lineage>
        <taxon>Bacteria</taxon>
        <taxon>Pseudomonadati</taxon>
        <taxon>Pseudomonadota</taxon>
        <taxon>Gammaproteobacteria</taxon>
        <taxon>Pseudomonadales</taxon>
        <taxon>Pseudomonadaceae</taxon>
        <taxon>Phytopseudomonas</taxon>
    </lineage>
</organism>
<dbReference type="GO" id="GO:0003700">
    <property type="term" value="F:DNA-binding transcription factor activity"/>
    <property type="evidence" value="ECO:0007669"/>
    <property type="project" value="InterPro"/>
</dbReference>
<dbReference type="Pfam" id="PF07729">
    <property type="entry name" value="FCD"/>
    <property type="match status" value="1"/>
</dbReference>
<dbReference type="SMART" id="SM00345">
    <property type="entry name" value="HTH_GNTR"/>
    <property type="match status" value="1"/>
</dbReference>
<dbReference type="EMBL" id="QJUI01000022">
    <property type="protein sequence ID" value="TBU73049.1"/>
    <property type="molecule type" value="Genomic_DNA"/>
</dbReference>
<dbReference type="InterPro" id="IPR036388">
    <property type="entry name" value="WH-like_DNA-bd_sf"/>
</dbReference>
<evidence type="ECO:0000256" key="1">
    <source>
        <dbReference type="ARBA" id="ARBA00023015"/>
    </source>
</evidence>
<gene>
    <name evidence="5" type="ORF">DNK06_20905</name>
</gene>
<evidence type="ECO:0000256" key="3">
    <source>
        <dbReference type="ARBA" id="ARBA00023163"/>
    </source>
</evidence>
<dbReference type="GO" id="GO:0003677">
    <property type="term" value="F:DNA binding"/>
    <property type="evidence" value="ECO:0007669"/>
    <property type="project" value="UniProtKB-KW"/>
</dbReference>
<name>A0A4V2KAA2_9GAMM</name>
<evidence type="ECO:0000259" key="4">
    <source>
        <dbReference type="PROSITE" id="PS50949"/>
    </source>
</evidence>
<dbReference type="InterPro" id="IPR036390">
    <property type="entry name" value="WH_DNA-bd_sf"/>
</dbReference>
<evidence type="ECO:0000313" key="6">
    <source>
        <dbReference type="Proteomes" id="UP000292302"/>
    </source>
</evidence>
<dbReference type="Pfam" id="PF00392">
    <property type="entry name" value="GntR"/>
    <property type="match status" value="1"/>
</dbReference>
<keyword evidence="1" id="KW-0805">Transcription regulation</keyword>
<dbReference type="SUPFAM" id="SSF46785">
    <property type="entry name" value="Winged helix' DNA-binding domain"/>
    <property type="match status" value="1"/>
</dbReference>
<evidence type="ECO:0000256" key="2">
    <source>
        <dbReference type="ARBA" id="ARBA00023125"/>
    </source>
</evidence>
<feature type="domain" description="HTH gntR-type" evidence="4">
    <location>
        <begin position="38"/>
        <end position="105"/>
    </location>
</feature>
<proteinExistence type="predicted"/>
<dbReference type="InterPro" id="IPR011711">
    <property type="entry name" value="GntR_C"/>
</dbReference>
<dbReference type="SMART" id="SM00895">
    <property type="entry name" value="FCD"/>
    <property type="match status" value="1"/>
</dbReference>
<accession>A0A4V2KAA2</accession>
<keyword evidence="3" id="KW-0804">Transcription</keyword>
<dbReference type="PROSITE" id="PS50949">
    <property type="entry name" value="HTH_GNTR"/>
    <property type="match status" value="1"/>
</dbReference>